<evidence type="ECO:0000313" key="2">
    <source>
        <dbReference type="EnsemblPlants" id="Solyc00g088200.1.1"/>
    </source>
</evidence>
<feature type="region of interest" description="Disordered" evidence="1">
    <location>
        <begin position="315"/>
        <end position="346"/>
    </location>
</feature>
<name>A0A494G9N1_SOLLC</name>
<reference evidence="2" key="2">
    <citation type="submission" date="2019-04" db="UniProtKB">
        <authorList>
            <consortium name="EnsemblPlants"/>
        </authorList>
    </citation>
    <scope>IDENTIFICATION</scope>
    <source>
        <strain evidence="2">cv. Heinz 1706</strain>
    </source>
</reference>
<dbReference type="AlphaFoldDB" id="A0A494G9N1"/>
<dbReference type="InParanoid" id="A0A494G9N1"/>
<accession>A0A494G9N1</accession>
<evidence type="ECO:0000256" key="1">
    <source>
        <dbReference type="SAM" id="MobiDB-lite"/>
    </source>
</evidence>
<dbReference type="EnsemblPlants" id="Solyc00g088200.1.1">
    <property type="protein sequence ID" value="Solyc00g088200.1.1"/>
    <property type="gene ID" value="Solyc00g088200.1"/>
</dbReference>
<feature type="compositionally biased region" description="Basic and acidic residues" evidence="1">
    <location>
        <begin position="315"/>
        <end position="331"/>
    </location>
</feature>
<keyword evidence="3" id="KW-1185">Reference proteome</keyword>
<dbReference type="Gramene" id="Solyc00g088200.1.1">
    <property type="protein sequence ID" value="Solyc00g088200.1.1"/>
    <property type="gene ID" value="Solyc00g088200.1"/>
</dbReference>
<protein>
    <submittedName>
        <fullName evidence="2">Uncharacterized protein</fullName>
    </submittedName>
</protein>
<reference evidence="2" key="1">
    <citation type="journal article" date="2012" name="Nature">
        <title>The tomato genome sequence provides insights into fleshy fruit evolution.</title>
        <authorList>
            <consortium name="Tomato Genome Consortium"/>
        </authorList>
    </citation>
    <scope>NUCLEOTIDE SEQUENCE [LARGE SCALE GENOMIC DNA]</scope>
    <source>
        <strain evidence="2">cv. Heinz 1706</strain>
    </source>
</reference>
<dbReference type="PaxDb" id="4081-Solyc00g088200.1.1"/>
<evidence type="ECO:0000313" key="3">
    <source>
        <dbReference type="Proteomes" id="UP000004994"/>
    </source>
</evidence>
<dbReference type="Proteomes" id="UP000004994">
    <property type="component" value="Unassembled WGS sequence"/>
</dbReference>
<organism evidence="2">
    <name type="scientific">Solanum lycopersicum</name>
    <name type="common">Tomato</name>
    <name type="synonym">Lycopersicon esculentum</name>
    <dbReference type="NCBI Taxonomy" id="4081"/>
    <lineage>
        <taxon>Eukaryota</taxon>
        <taxon>Viridiplantae</taxon>
        <taxon>Streptophyta</taxon>
        <taxon>Embryophyta</taxon>
        <taxon>Tracheophyta</taxon>
        <taxon>Spermatophyta</taxon>
        <taxon>Magnoliopsida</taxon>
        <taxon>eudicotyledons</taxon>
        <taxon>Gunneridae</taxon>
        <taxon>Pentapetalae</taxon>
        <taxon>asterids</taxon>
        <taxon>lamiids</taxon>
        <taxon>Solanales</taxon>
        <taxon>Solanaceae</taxon>
        <taxon>Solanoideae</taxon>
        <taxon>Solaneae</taxon>
        <taxon>Solanum</taxon>
        <taxon>Solanum subgen. Lycopersicon</taxon>
    </lineage>
</organism>
<sequence length="396" mass="42552">MRCQPSLSMSLSAAARSIHGFQITAVREPVAVALLGVGFPVIQSLDVIEAIHTFDANVAHIADGEIAVQCLADADAVCTTVVAGQADVQLIVEAQGQGQIDLMRPARKTAFRVGQLELHLQAFTFGFNTAQLPIHRPDKPVGGGRFFADTHHLHALRVAFELAEPRPAHRHAGADALAGLEHGLVVQPDDRRLAVHLITEDVRALLGHQHFGLTVADAPAVQFIQFHGFNVGRVHGTTLDQQLGRLSTVKRPRGLTCAWRNRTGAAAAIDGNEHEHRFGHFTPLAGQRIVAPYLDHHLDRAAADFQGLGVKGQLRADSHRHQKRHAIDGDGRNTAAGNTTGHGSAGQVHLRHQPAAENIAEAVGFAGKRGDLQGQVALRDRIFLFELYHAGGASDP</sequence>
<proteinExistence type="predicted"/>